<dbReference type="Gene3D" id="3.90.550.10">
    <property type="entry name" value="Spore Coat Polysaccharide Biosynthesis Protein SpsA, Chain A"/>
    <property type="match status" value="1"/>
</dbReference>
<protein>
    <submittedName>
        <fullName evidence="5">Glycosyltransferase</fullName>
    </submittedName>
</protein>
<dbReference type="SUPFAM" id="SSF53448">
    <property type="entry name" value="Nucleotide-diphospho-sugar transferases"/>
    <property type="match status" value="1"/>
</dbReference>
<feature type="domain" description="Glycosyltransferase 2-like" evidence="4">
    <location>
        <begin position="4"/>
        <end position="165"/>
    </location>
</feature>
<proteinExistence type="inferred from homology"/>
<dbReference type="AlphaFoldDB" id="A0AAP9IK17"/>
<dbReference type="PANTHER" id="PTHR43179:SF12">
    <property type="entry name" value="GALACTOFURANOSYLTRANSFERASE GLFT2"/>
    <property type="match status" value="1"/>
</dbReference>
<keyword evidence="3" id="KW-0808">Transferase</keyword>
<evidence type="ECO:0000259" key="4">
    <source>
        <dbReference type="Pfam" id="PF00535"/>
    </source>
</evidence>
<dbReference type="Proteomes" id="UP000464054">
    <property type="component" value="Chromosome"/>
</dbReference>
<evidence type="ECO:0000313" key="6">
    <source>
        <dbReference type="Proteomes" id="UP000464054"/>
    </source>
</evidence>
<dbReference type="RefSeq" id="WP_161546892.1">
    <property type="nucleotide sequence ID" value="NZ_CP046377.1"/>
</dbReference>
<dbReference type="InterPro" id="IPR001173">
    <property type="entry name" value="Glyco_trans_2-like"/>
</dbReference>
<comment type="similarity">
    <text evidence="1">Belongs to the glycosyltransferase 2 family.</text>
</comment>
<reference evidence="6" key="1">
    <citation type="submission" date="2019-11" db="EMBL/GenBank/DDBJ databases">
        <authorList>
            <person name="Jee S."/>
        </authorList>
    </citation>
    <scope>NUCLEOTIDE SEQUENCE [LARGE SCALE GENOMIC DNA]</scope>
    <source>
        <strain evidence="6">PZ1</strain>
    </source>
</reference>
<dbReference type="InterPro" id="IPR029044">
    <property type="entry name" value="Nucleotide-diphossugar_trans"/>
</dbReference>
<accession>A0AAP9IK17</accession>
<dbReference type="PANTHER" id="PTHR43179">
    <property type="entry name" value="RHAMNOSYLTRANSFERASE WBBL"/>
    <property type="match status" value="1"/>
</dbReference>
<name>A0AAP9IK17_9GAMM</name>
<gene>
    <name evidence="5" type="ORF">GMX10_14235</name>
</gene>
<keyword evidence="2" id="KW-0328">Glycosyltransferase</keyword>
<evidence type="ECO:0000256" key="1">
    <source>
        <dbReference type="ARBA" id="ARBA00006739"/>
    </source>
</evidence>
<dbReference type="Pfam" id="PF00535">
    <property type="entry name" value="Glycos_transf_2"/>
    <property type="match status" value="1"/>
</dbReference>
<dbReference type="EMBL" id="CP046377">
    <property type="protein sequence ID" value="QHQ25098.1"/>
    <property type="molecule type" value="Genomic_DNA"/>
</dbReference>
<sequence>MLVSIGVLTYKRMDNLLSLLNDMKDVTQSFEIILLNNNEDIDIYPEIASFIDRRDNISLQYIWDKTNYGVCLGRKRILDVCRTPYLILLDDDVHVPCFDELLDNVVNNFETDDSLGGAAFRILEYKNKIENRYEIPHKNKKINTSVDFYTYLMIGAGMALRVSSARKAGGFSDFLGPYGFEEVDISFKIINEKFKIKYLSKCVIEHKKSPDGRFSNKSVNYYAFVNRTLMAKKYFKRRYYYSCLLVRSVFFLLKENDFRMYVKALSVIFSFKERSVFTQDFYSYCKKVNAFLYF</sequence>
<evidence type="ECO:0000256" key="2">
    <source>
        <dbReference type="ARBA" id="ARBA00022676"/>
    </source>
</evidence>
<dbReference type="GO" id="GO:0016757">
    <property type="term" value="F:glycosyltransferase activity"/>
    <property type="evidence" value="ECO:0007669"/>
    <property type="project" value="UniProtKB-KW"/>
</dbReference>
<evidence type="ECO:0000256" key="3">
    <source>
        <dbReference type="ARBA" id="ARBA00022679"/>
    </source>
</evidence>
<evidence type="ECO:0000313" key="5">
    <source>
        <dbReference type="EMBL" id="QHQ25098.1"/>
    </source>
</evidence>
<organism evidence="5 6">
    <name type="scientific">Pectobacterium parvum</name>
    <dbReference type="NCBI Taxonomy" id="2778550"/>
    <lineage>
        <taxon>Bacteria</taxon>
        <taxon>Pseudomonadati</taxon>
        <taxon>Pseudomonadota</taxon>
        <taxon>Gammaproteobacteria</taxon>
        <taxon>Enterobacterales</taxon>
        <taxon>Pectobacteriaceae</taxon>
        <taxon>Pectobacterium</taxon>
    </lineage>
</organism>